<dbReference type="EMBL" id="CP022957">
    <property type="protein sequence ID" value="ASV29240.1"/>
    <property type="molecule type" value="Genomic_DNA"/>
</dbReference>
<dbReference type="Proteomes" id="UP000215244">
    <property type="component" value="Chromosome"/>
</dbReference>
<dbReference type="KEGG" id="marb:CJ263_02815"/>
<dbReference type="AlphaFoldDB" id="A0A223V281"/>
<feature type="region of interest" description="Disordered" evidence="1">
    <location>
        <begin position="58"/>
        <end position="79"/>
    </location>
</feature>
<reference evidence="2 3" key="1">
    <citation type="submission" date="2017-08" db="EMBL/GenBank/DDBJ databases">
        <title>The complete genome sequence of Maribacter sp. B1, isolated from deep-sea sediment.</title>
        <authorList>
            <person name="Wu Y.-H."/>
            <person name="Cheng H."/>
            <person name="Xu X.-W."/>
        </authorList>
    </citation>
    <scope>NUCLEOTIDE SEQUENCE [LARGE SCALE GENOMIC DNA]</scope>
    <source>
        <strain evidence="2 3">B1</strain>
    </source>
</reference>
<protein>
    <submittedName>
        <fullName evidence="2">Uncharacterized protein</fullName>
    </submittedName>
</protein>
<proteinExistence type="predicted"/>
<name>A0A223V281_9FLAO</name>
<accession>A0A223V281</accession>
<keyword evidence="3" id="KW-1185">Reference proteome</keyword>
<evidence type="ECO:0000256" key="1">
    <source>
        <dbReference type="SAM" id="MobiDB-lite"/>
    </source>
</evidence>
<evidence type="ECO:0000313" key="3">
    <source>
        <dbReference type="Proteomes" id="UP000215244"/>
    </source>
</evidence>
<sequence length="121" mass="12055">MDGTTGAGVATMVTEDIMDGDGTTHGDGTTGAGVAIMAGTTLGDGTTGAGEATMVTEDIMDGAGTTHGDGTDGIDGDGPEIMVGEVIMVTYTTEITEGTMHTPTIVQDVVTTIQITMALRL</sequence>
<organism evidence="2 3">
    <name type="scientific">Maribacter cobaltidurans</name>
    <dbReference type="NCBI Taxonomy" id="1178778"/>
    <lineage>
        <taxon>Bacteria</taxon>
        <taxon>Pseudomonadati</taxon>
        <taxon>Bacteroidota</taxon>
        <taxon>Flavobacteriia</taxon>
        <taxon>Flavobacteriales</taxon>
        <taxon>Flavobacteriaceae</taxon>
        <taxon>Maribacter</taxon>
    </lineage>
</organism>
<evidence type="ECO:0000313" key="2">
    <source>
        <dbReference type="EMBL" id="ASV29240.1"/>
    </source>
</evidence>
<gene>
    <name evidence="2" type="ORF">CJ263_02815</name>
</gene>